<reference evidence="1 2" key="1">
    <citation type="journal article" date="2022" name="Genome Biol. Evol.">
        <title>The Spruce Budworm Genome: Reconstructing the Evolutionary History of Antifreeze Proteins.</title>
        <authorList>
            <person name="Beliveau C."/>
            <person name="Gagne P."/>
            <person name="Picq S."/>
            <person name="Vernygora O."/>
            <person name="Keeling C.I."/>
            <person name="Pinkney K."/>
            <person name="Doucet D."/>
            <person name="Wen F."/>
            <person name="Johnston J.S."/>
            <person name="Maaroufi H."/>
            <person name="Boyle B."/>
            <person name="Laroche J."/>
            <person name="Dewar K."/>
            <person name="Juretic N."/>
            <person name="Blackburn G."/>
            <person name="Nisole A."/>
            <person name="Brunet B."/>
            <person name="Brandao M."/>
            <person name="Lumley L."/>
            <person name="Duan J."/>
            <person name="Quan G."/>
            <person name="Lucarotti C.J."/>
            <person name="Roe A.D."/>
            <person name="Sperling F.A.H."/>
            <person name="Levesque R.C."/>
            <person name="Cusson M."/>
        </authorList>
    </citation>
    <scope>NUCLEOTIDE SEQUENCE [LARGE SCALE GENOMIC DNA]</scope>
    <source>
        <strain evidence="1">Glfc:IPQL:Cfum</strain>
    </source>
</reference>
<sequence>MAVFMINICKFNGCGITFPRLADLIEHIEDVHIDYDPAVVEQKEASQPSCIPLSYVLKFFTEASRREIQNMPPAAEVRRRLLSAPKTPSVRSSTPTGSDMDEDEMMSPSEDSNDSWTTVEEYSSEYILRYGVNRLGANAAAAVGPAVHDKPFACPVPGCKKRYKNVNGIKYHSKNGHKKDGKVKKAYKCQCGKSYKTAQGLKSHSITQHIAASQPSTSHELSRVPRMPGLVVTASPARPMNIIDGIDGNKLVRIYDSIKTKDLPTFTIPKHNLTSLNIVSAHGQVLRHGLLTPGSTPGSSPVDKVKFDRSPKVTVQARPLTPLTPSFGTEV</sequence>
<dbReference type="Proteomes" id="UP001064048">
    <property type="component" value="Chromosome 13"/>
</dbReference>
<dbReference type="EMBL" id="CM046113">
    <property type="protein sequence ID" value="KAI8421024.1"/>
    <property type="molecule type" value="Genomic_DNA"/>
</dbReference>
<organism evidence="1 2">
    <name type="scientific">Choristoneura fumiferana</name>
    <name type="common">Spruce budworm moth</name>
    <name type="synonym">Archips fumiferana</name>
    <dbReference type="NCBI Taxonomy" id="7141"/>
    <lineage>
        <taxon>Eukaryota</taxon>
        <taxon>Metazoa</taxon>
        <taxon>Ecdysozoa</taxon>
        <taxon>Arthropoda</taxon>
        <taxon>Hexapoda</taxon>
        <taxon>Insecta</taxon>
        <taxon>Pterygota</taxon>
        <taxon>Neoptera</taxon>
        <taxon>Endopterygota</taxon>
        <taxon>Lepidoptera</taxon>
        <taxon>Glossata</taxon>
        <taxon>Ditrysia</taxon>
        <taxon>Tortricoidea</taxon>
        <taxon>Tortricidae</taxon>
        <taxon>Tortricinae</taxon>
        <taxon>Choristoneura</taxon>
    </lineage>
</organism>
<keyword evidence="2" id="KW-1185">Reference proteome</keyword>
<comment type="caution">
    <text evidence="1">The sequence shown here is derived from an EMBL/GenBank/DDBJ whole genome shotgun (WGS) entry which is preliminary data.</text>
</comment>
<evidence type="ECO:0000313" key="2">
    <source>
        <dbReference type="Proteomes" id="UP001064048"/>
    </source>
</evidence>
<proteinExistence type="predicted"/>
<name>A0ACC0JAD4_CHOFU</name>
<evidence type="ECO:0000313" key="1">
    <source>
        <dbReference type="EMBL" id="KAI8421024.1"/>
    </source>
</evidence>
<accession>A0ACC0JAD4</accession>
<protein>
    <submittedName>
        <fullName evidence="1">Uncharacterized protein</fullName>
    </submittedName>
</protein>
<gene>
    <name evidence="1" type="ORF">MSG28_008154</name>
</gene>